<dbReference type="InterPro" id="IPR050595">
    <property type="entry name" value="Bact_response_regulator"/>
</dbReference>
<protein>
    <submittedName>
        <fullName evidence="4">Two-component system response regulator</fullName>
    </submittedName>
</protein>
<dbReference type="GO" id="GO:0000160">
    <property type="term" value="P:phosphorelay signal transduction system"/>
    <property type="evidence" value="ECO:0007669"/>
    <property type="project" value="InterPro"/>
</dbReference>
<organism evidence="4 5">
    <name type="scientific">Anaeromyxobacter diazotrophicus</name>
    <dbReference type="NCBI Taxonomy" id="2590199"/>
    <lineage>
        <taxon>Bacteria</taxon>
        <taxon>Pseudomonadati</taxon>
        <taxon>Myxococcota</taxon>
        <taxon>Myxococcia</taxon>
        <taxon>Myxococcales</taxon>
        <taxon>Cystobacterineae</taxon>
        <taxon>Anaeromyxobacteraceae</taxon>
        <taxon>Anaeromyxobacter</taxon>
    </lineage>
</organism>
<proteinExistence type="predicted"/>
<dbReference type="Pfam" id="PF00072">
    <property type="entry name" value="Response_reg"/>
    <property type="match status" value="1"/>
</dbReference>
<comment type="caution">
    <text evidence="4">The sequence shown here is derived from an EMBL/GenBank/DDBJ whole genome shotgun (WGS) entry which is preliminary data.</text>
</comment>
<dbReference type="SMART" id="SM00448">
    <property type="entry name" value="REC"/>
    <property type="match status" value="1"/>
</dbReference>
<dbReference type="AlphaFoldDB" id="A0A7I9VJF1"/>
<dbReference type="SUPFAM" id="SSF52172">
    <property type="entry name" value="CheY-like"/>
    <property type="match status" value="1"/>
</dbReference>
<evidence type="ECO:0000259" key="3">
    <source>
        <dbReference type="PROSITE" id="PS50110"/>
    </source>
</evidence>
<dbReference type="InterPro" id="IPR011006">
    <property type="entry name" value="CheY-like_superfamily"/>
</dbReference>
<gene>
    <name evidence="4" type="ORF">AMYX_09910</name>
</gene>
<evidence type="ECO:0000313" key="4">
    <source>
        <dbReference type="EMBL" id="GEJ56250.1"/>
    </source>
</evidence>
<dbReference type="PANTHER" id="PTHR44591">
    <property type="entry name" value="STRESS RESPONSE REGULATOR PROTEIN 1"/>
    <property type="match status" value="1"/>
</dbReference>
<dbReference type="Gene3D" id="3.40.50.2300">
    <property type="match status" value="1"/>
</dbReference>
<dbReference type="EMBL" id="BJTG01000002">
    <property type="protein sequence ID" value="GEJ56250.1"/>
    <property type="molecule type" value="Genomic_DNA"/>
</dbReference>
<evidence type="ECO:0000256" key="2">
    <source>
        <dbReference type="PROSITE-ProRule" id="PRU00169"/>
    </source>
</evidence>
<evidence type="ECO:0000313" key="5">
    <source>
        <dbReference type="Proteomes" id="UP000503640"/>
    </source>
</evidence>
<dbReference type="Proteomes" id="UP000503640">
    <property type="component" value="Unassembled WGS sequence"/>
</dbReference>
<dbReference type="RefSeq" id="WP_176063548.1">
    <property type="nucleotide sequence ID" value="NZ_BJTG01000002.1"/>
</dbReference>
<feature type="modified residue" description="4-aspartylphosphate" evidence="2">
    <location>
        <position position="65"/>
    </location>
</feature>
<dbReference type="PANTHER" id="PTHR44591:SF3">
    <property type="entry name" value="RESPONSE REGULATORY DOMAIN-CONTAINING PROTEIN"/>
    <property type="match status" value="1"/>
</dbReference>
<evidence type="ECO:0000256" key="1">
    <source>
        <dbReference type="ARBA" id="ARBA00022553"/>
    </source>
</evidence>
<reference evidence="5" key="1">
    <citation type="journal article" date="2020" name="Appl. Environ. Microbiol.">
        <title>Diazotrophic Anaeromyxobacter Isolates from Soils.</title>
        <authorList>
            <person name="Masuda Y."/>
            <person name="Yamanaka H."/>
            <person name="Xu Z.X."/>
            <person name="Shiratori Y."/>
            <person name="Aono T."/>
            <person name="Amachi S."/>
            <person name="Senoo K."/>
            <person name="Itoh H."/>
        </authorList>
    </citation>
    <scope>NUCLEOTIDE SEQUENCE [LARGE SCALE GENOMIC DNA]</scope>
    <source>
        <strain evidence="5">R267</strain>
    </source>
</reference>
<accession>A0A7I9VJF1</accession>
<sequence>MSAEPTLGEELSCRRVLVVDDDGALRELLTDYLELQGIEVVAADSGEAALRELQGPRPPDLVVLDIRMPGISGNEVLRRMKADPRLEHIPVAAMTGMRPGEFQLVAPPDEFLAKPFDVESLSAALTRMCGK</sequence>
<name>A0A7I9VJF1_9BACT</name>
<keyword evidence="5" id="KW-1185">Reference proteome</keyword>
<feature type="domain" description="Response regulatory" evidence="3">
    <location>
        <begin position="15"/>
        <end position="129"/>
    </location>
</feature>
<dbReference type="InterPro" id="IPR001789">
    <property type="entry name" value="Sig_transdc_resp-reg_receiver"/>
</dbReference>
<dbReference type="PROSITE" id="PS50110">
    <property type="entry name" value="RESPONSE_REGULATORY"/>
    <property type="match status" value="1"/>
</dbReference>
<keyword evidence="1 2" id="KW-0597">Phosphoprotein</keyword>